<protein>
    <submittedName>
        <fullName evidence="1">Uncharacterized protein</fullName>
    </submittedName>
</protein>
<dbReference type="RefSeq" id="WP_045669294.1">
    <property type="nucleotide sequence ID" value="NZ_CP011058.1"/>
</dbReference>
<dbReference type="EMBL" id="CP011058">
    <property type="protein sequence ID" value="AJY73859.1"/>
    <property type="molecule type" value="Genomic_DNA"/>
</dbReference>
<dbReference type="SUPFAM" id="SSF52540">
    <property type="entry name" value="P-loop containing nucleoside triphosphate hydrolases"/>
    <property type="match status" value="1"/>
</dbReference>
<dbReference type="OrthoDB" id="2676652at2"/>
<dbReference type="Proteomes" id="UP000032633">
    <property type="component" value="Chromosome"/>
</dbReference>
<dbReference type="PATRIC" id="fig|1126833.4.peg.768"/>
<dbReference type="HOGENOM" id="CLU_1000895_0_0_9"/>
<reference evidence="2" key="2">
    <citation type="submission" date="2015-03" db="EMBL/GenBank/DDBJ databases">
        <title>Genome sequence of Paenibacillus beijingensis strain DSM 24997T.</title>
        <authorList>
            <person name="Kwak Y."/>
            <person name="Shin J.-H."/>
        </authorList>
    </citation>
    <scope>NUCLEOTIDE SEQUENCE [LARGE SCALE GENOMIC DNA]</scope>
    <source>
        <strain evidence="2">DSM 24997</strain>
    </source>
</reference>
<dbReference type="KEGG" id="pbj:VN24_03565"/>
<dbReference type="InterPro" id="IPR027417">
    <property type="entry name" value="P-loop_NTPase"/>
</dbReference>
<accession>A0A0D5NEP6</accession>
<dbReference type="STRING" id="1126833.VN24_03565"/>
<sequence>MTDQSPLIAYIGTTPNIGTTAAAFATAYRLGEESGKPVGFLCLNLKSAKLHRYLGVDTPGCTLDGLRPELRAGSLTPQKLIRACHTVRGLPGVHVLFGNMMRDQAEFFTPEEAEHLLDVAERTFSLTLLDVGAYWDNAATICGLRRAGSRVLVTTGALSHFQEDGNRWIKQVSPLFGVQPEQYEMVVIQPPWKIGGYSMKEIGKETGIAPIGEMQLNETFFSLLDSGRYEDWLRGDEQGKKAMKETSQKLMGRYGLQRKTVMTVQPWYRKLLTHRGGVGL</sequence>
<proteinExistence type="predicted"/>
<keyword evidence="2" id="KW-1185">Reference proteome</keyword>
<evidence type="ECO:0000313" key="1">
    <source>
        <dbReference type="EMBL" id="AJY73859.1"/>
    </source>
</evidence>
<gene>
    <name evidence="1" type="ORF">VN24_03565</name>
</gene>
<reference evidence="1 2" key="1">
    <citation type="journal article" date="2015" name="J. Biotechnol.">
        <title>Complete genome sequence of Paenibacillus beijingensis 7188(T) (=DSM 24997(T)), a novel rhizobacterium from jujube garden soil.</title>
        <authorList>
            <person name="Kwak Y."/>
            <person name="Shin J.H."/>
        </authorList>
    </citation>
    <scope>NUCLEOTIDE SEQUENCE [LARGE SCALE GENOMIC DNA]</scope>
    <source>
        <strain evidence="1 2">DSM 24997</strain>
    </source>
</reference>
<organism evidence="1 2">
    <name type="scientific">Paenibacillus beijingensis</name>
    <dbReference type="NCBI Taxonomy" id="1126833"/>
    <lineage>
        <taxon>Bacteria</taxon>
        <taxon>Bacillati</taxon>
        <taxon>Bacillota</taxon>
        <taxon>Bacilli</taxon>
        <taxon>Bacillales</taxon>
        <taxon>Paenibacillaceae</taxon>
        <taxon>Paenibacillus</taxon>
    </lineage>
</organism>
<evidence type="ECO:0000313" key="2">
    <source>
        <dbReference type="Proteomes" id="UP000032633"/>
    </source>
</evidence>
<dbReference type="Gene3D" id="3.40.50.300">
    <property type="entry name" value="P-loop containing nucleotide triphosphate hydrolases"/>
    <property type="match status" value="1"/>
</dbReference>
<dbReference type="AlphaFoldDB" id="A0A0D5NEP6"/>
<name>A0A0D5NEP6_9BACL</name>